<evidence type="ECO:0000313" key="4">
    <source>
        <dbReference type="EMBL" id="SMN20898.1"/>
    </source>
</evidence>
<dbReference type="SUPFAM" id="SSF52540">
    <property type="entry name" value="P-loop containing nucleoside triphosphate hydrolases"/>
    <property type="match status" value="1"/>
</dbReference>
<dbReference type="InterPro" id="IPR030379">
    <property type="entry name" value="G_SEPTIN_dom"/>
</dbReference>
<keyword evidence="5" id="KW-1185">Reference proteome</keyword>
<accession>A0A1X7R5G3</accession>
<keyword evidence="1" id="KW-0547">Nucleotide-binding</keyword>
<dbReference type="AlphaFoldDB" id="A0A1X7R5G3"/>
<feature type="coiled-coil region" evidence="2">
    <location>
        <begin position="345"/>
        <end position="372"/>
    </location>
</feature>
<evidence type="ECO:0000259" key="3">
    <source>
        <dbReference type="PROSITE" id="PS51719"/>
    </source>
</evidence>
<dbReference type="PROSITE" id="PS51719">
    <property type="entry name" value="G_SEPTIN"/>
    <property type="match status" value="1"/>
</dbReference>
<proteinExistence type="inferred from homology"/>
<dbReference type="InterPro" id="IPR027417">
    <property type="entry name" value="P-loop_NTPase"/>
</dbReference>
<dbReference type="GO" id="GO:0005525">
    <property type="term" value="F:GTP binding"/>
    <property type="evidence" value="ECO:0007669"/>
    <property type="project" value="UniProtKB-KW"/>
</dbReference>
<evidence type="ECO:0000256" key="2">
    <source>
        <dbReference type="SAM" id="Coils"/>
    </source>
</evidence>
<dbReference type="Gene3D" id="3.40.50.300">
    <property type="entry name" value="P-loop containing nucleotide triphosphate hydrolases"/>
    <property type="match status" value="1"/>
</dbReference>
<feature type="domain" description="Septin-type G" evidence="3">
    <location>
        <begin position="15"/>
        <end position="292"/>
    </location>
</feature>
<gene>
    <name evidence="4" type="ORF">KASA_0M03289G</name>
</gene>
<dbReference type="OrthoDB" id="416553at2759"/>
<protein>
    <submittedName>
        <fullName evidence="4">Similar to Saccharomyces cerevisiae YDR218C SPR28 Sporulation-specific homolog of the yeast CDC3/10/11/12 family of bud neck microfilament genes</fullName>
    </submittedName>
</protein>
<dbReference type="Proteomes" id="UP000196158">
    <property type="component" value="Unassembled WGS sequence"/>
</dbReference>
<sequence length="387" mass="44595">MRTAEELCRRKNSKQVIYFNLLLLGQPGIGKHTFLENLVNNNVDSEVVKLKSENVNQNLFHGPVFERSIVKIRNELTPSIILHVTSCDTVTQLNNSSTPKRIREHIEAQYNLFLKDEFKVLRNQEYNRTADKRLHACIFFIDGNAKGLQMLDIDILSEISSLINIILVIGKSDRFNDKEVEIIKKRVNDDIKSNNIKLFDFNDDYLDDIFEESEHKLIKDFQPFTVILGNKMVDDSDELYRDNLCSKIMVEDIKSSNFSFLKGIILGSHIQELQSSTNNFIYEKFRTKKLLEKQNEINIKRDSGEGDAIEFTREFSASPALFRVNPSPTDIDLTPDCEAVVGKELHEKNRIIEAYQKKIDDLEKILQNSNDSSPTTKVTLCDLERAI</sequence>
<keyword evidence="1" id="KW-0342">GTP-binding</keyword>
<keyword evidence="2" id="KW-0175">Coiled coil</keyword>
<evidence type="ECO:0000256" key="1">
    <source>
        <dbReference type="RuleBase" id="RU004560"/>
    </source>
</evidence>
<dbReference type="Pfam" id="PF00735">
    <property type="entry name" value="Septin"/>
    <property type="match status" value="1"/>
</dbReference>
<organism evidence="4 5">
    <name type="scientific">Maudiozyma saulgeensis</name>
    <dbReference type="NCBI Taxonomy" id="1789683"/>
    <lineage>
        <taxon>Eukaryota</taxon>
        <taxon>Fungi</taxon>
        <taxon>Dikarya</taxon>
        <taxon>Ascomycota</taxon>
        <taxon>Saccharomycotina</taxon>
        <taxon>Saccharomycetes</taxon>
        <taxon>Saccharomycetales</taxon>
        <taxon>Saccharomycetaceae</taxon>
        <taxon>Maudiozyma</taxon>
    </lineage>
</organism>
<dbReference type="STRING" id="1789683.A0A1X7R5G3"/>
<dbReference type="EMBL" id="FXLY01000006">
    <property type="protein sequence ID" value="SMN20898.1"/>
    <property type="molecule type" value="Genomic_DNA"/>
</dbReference>
<evidence type="ECO:0000313" key="5">
    <source>
        <dbReference type="Proteomes" id="UP000196158"/>
    </source>
</evidence>
<name>A0A1X7R5G3_9SACH</name>
<reference evidence="4 5" key="1">
    <citation type="submission" date="2017-04" db="EMBL/GenBank/DDBJ databases">
        <authorList>
            <person name="Afonso C.L."/>
            <person name="Miller P.J."/>
            <person name="Scott M.A."/>
            <person name="Spackman E."/>
            <person name="Goraichik I."/>
            <person name="Dimitrov K.M."/>
            <person name="Suarez D.L."/>
            <person name="Swayne D.E."/>
        </authorList>
    </citation>
    <scope>NUCLEOTIDE SEQUENCE [LARGE SCALE GENOMIC DNA]</scope>
</reference>
<comment type="similarity">
    <text evidence="1">Belongs to the TRAFAC class TrmE-Era-EngA-EngB-Septin-like GTPase superfamily. Septin GTPase family.</text>
</comment>
<dbReference type="PANTHER" id="PTHR18884">
    <property type="entry name" value="SEPTIN"/>
    <property type="match status" value="1"/>
</dbReference>